<name>A0A1E3HCA7_9TREE</name>
<dbReference type="Proteomes" id="UP000094065">
    <property type="component" value="Unassembled WGS sequence"/>
</dbReference>
<dbReference type="PANTHER" id="PTHR46811">
    <property type="entry name" value="COILED-COIL-HELIX-COILED-COIL-HELIX DOMAIN-CONTAINING PROTEIN 7"/>
    <property type="match status" value="1"/>
</dbReference>
<evidence type="ECO:0000256" key="1">
    <source>
        <dbReference type="ARBA" id="ARBA00003875"/>
    </source>
</evidence>
<keyword evidence="7" id="KW-1185">Reference proteome</keyword>
<dbReference type="PANTHER" id="PTHR46811:SF1">
    <property type="entry name" value="COILED-COIL-HELIX-COILED-COIL-HELIX DOMAIN-CONTAINING PROTEIN 7"/>
    <property type="match status" value="1"/>
</dbReference>
<dbReference type="SUPFAM" id="SSF47072">
    <property type="entry name" value="Cysteine alpha-hairpin motif"/>
    <property type="match status" value="1"/>
</dbReference>
<accession>A0A1E3HCA7</accession>
<comment type="function">
    <text evidence="1">Required for the assembly of cytochrome c oxidase.</text>
</comment>
<dbReference type="GO" id="GO:0033108">
    <property type="term" value="P:mitochondrial respiratory chain complex assembly"/>
    <property type="evidence" value="ECO:0007669"/>
    <property type="project" value="TreeGrafter"/>
</dbReference>
<dbReference type="InterPro" id="IPR009069">
    <property type="entry name" value="Cys_alpha_HP_mot_SF"/>
</dbReference>
<dbReference type="PROSITE" id="PS51808">
    <property type="entry name" value="CHCH"/>
    <property type="match status" value="1"/>
</dbReference>
<evidence type="ECO:0000313" key="6">
    <source>
        <dbReference type="EMBL" id="ODN73977.1"/>
    </source>
</evidence>
<dbReference type="EMBL" id="AWGJ01000012">
    <property type="protein sequence ID" value="ODN73977.1"/>
    <property type="molecule type" value="Genomic_DNA"/>
</dbReference>
<dbReference type="InterPro" id="IPR051040">
    <property type="entry name" value="COX23"/>
</dbReference>
<keyword evidence="4" id="KW-1015">Disulfide bond</keyword>
<dbReference type="OrthoDB" id="9971592at2759"/>
<comment type="subcellular location">
    <subcellularLocation>
        <location evidence="2">Mitochondrion intermembrane space</location>
    </subcellularLocation>
</comment>
<comment type="caution">
    <text evidence="6">The sequence shown here is derived from an EMBL/GenBank/DDBJ whole genome shotgun (WGS) entry which is preliminary data.</text>
</comment>
<dbReference type="RefSeq" id="XP_018989839.1">
    <property type="nucleotide sequence ID" value="XM_019142196.1"/>
</dbReference>
<evidence type="ECO:0000313" key="7">
    <source>
        <dbReference type="Proteomes" id="UP000094065"/>
    </source>
</evidence>
<gene>
    <name evidence="6" type="ORF">L202_07471</name>
</gene>
<proteinExistence type="predicted"/>
<evidence type="ECO:0000256" key="2">
    <source>
        <dbReference type="ARBA" id="ARBA00004569"/>
    </source>
</evidence>
<feature type="region of interest" description="Disordered" evidence="5">
    <location>
        <begin position="1"/>
        <end position="29"/>
    </location>
</feature>
<organism evidence="6 7">
    <name type="scientific">Cryptococcus amylolentus CBS 6039</name>
    <dbReference type="NCBI Taxonomy" id="1295533"/>
    <lineage>
        <taxon>Eukaryota</taxon>
        <taxon>Fungi</taxon>
        <taxon>Dikarya</taxon>
        <taxon>Basidiomycota</taxon>
        <taxon>Agaricomycotina</taxon>
        <taxon>Tremellomycetes</taxon>
        <taxon>Tremellales</taxon>
        <taxon>Cryptococcaceae</taxon>
        <taxon>Cryptococcus</taxon>
    </lineage>
</organism>
<evidence type="ECO:0000256" key="5">
    <source>
        <dbReference type="SAM" id="MobiDB-lite"/>
    </source>
</evidence>
<protein>
    <submittedName>
        <fullName evidence="6">Cytochrome c oxidase-assembly factor COX23, mitochondrial</fullName>
    </submittedName>
</protein>
<evidence type="ECO:0000256" key="3">
    <source>
        <dbReference type="ARBA" id="ARBA00023128"/>
    </source>
</evidence>
<sequence>MSQVPPRTTPTPMHEMPAPPTASLETPADYKKTFRDRKIVSKFADPCEEARKASLLCLEKTHYNRSECLDFFTAYKNCKSNWMAQRREDRVKGRDFE</sequence>
<dbReference type="GeneID" id="30158780"/>
<keyword evidence="3" id="KW-0496">Mitochondrion</keyword>
<evidence type="ECO:0000256" key="4">
    <source>
        <dbReference type="ARBA" id="ARBA00023157"/>
    </source>
</evidence>
<dbReference type="GO" id="GO:0005758">
    <property type="term" value="C:mitochondrial intermembrane space"/>
    <property type="evidence" value="ECO:0007669"/>
    <property type="project" value="UniProtKB-SubCell"/>
</dbReference>
<reference evidence="6 7" key="1">
    <citation type="submission" date="2016-06" db="EMBL/GenBank/DDBJ databases">
        <title>Evolution of pathogenesis and genome organization in the Tremellales.</title>
        <authorList>
            <person name="Cuomo C."/>
            <person name="Litvintseva A."/>
            <person name="Heitman J."/>
            <person name="Chen Y."/>
            <person name="Sun S."/>
            <person name="Springer D."/>
            <person name="Dromer F."/>
            <person name="Young S."/>
            <person name="Zeng Q."/>
            <person name="Chapman S."/>
            <person name="Gujja S."/>
            <person name="Saif S."/>
            <person name="Birren B."/>
        </authorList>
    </citation>
    <scope>NUCLEOTIDE SEQUENCE [LARGE SCALE GENOMIC DNA]</scope>
    <source>
        <strain evidence="6 7">CBS 6039</strain>
    </source>
</reference>
<dbReference type="STRING" id="1295533.A0A1E3HCA7"/>
<dbReference type="AlphaFoldDB" id="A0A1E3HCA7"/>